<dbReference type="EMBL" id="JBBNAF010000002">
    <property type="protein sequence ID" value="KAK9164350.1"/>
    <property type="molecule type" value="Genomic_DNA"/>
</dbReference>
<dbReference type="Pfam" id="PF14694">
    <property type="entry name" value="LINES_N"/>
    <property type="match status" value="1"/>
</dbReference>
<dbReference type="PANTHER" id="PTHR16057">
    <property type="entry name" value="WINS1, 2 PROTEIN"/>
    <property type="match status" value="1"/>
</dbReference>
<dbReference type="InterPro" id="IPR029415">
    <property type="entry name" value="Lines_C"/>
</dbReference>
<dbReference type="Pfam" id="PF14695">
    <property type="entry name" value="LINES_C"/>
    <property type="match status" value="1"/>
</dbReference>
<dbReference type="Proteomes" id="UP001420932">
    <property type="component" value="Unassembled WGS sequence"/>
</dbReference>
<evidence type="ECO:0000256" key="1">
    <source>
        <dbReference type="SAM" id="MobiDB-lite"/>
    </source>
</evidence>
<dbReference type="InterPro" id="IPR032794">
    <property type="entry name" value="LINES_N"/>
</dbReference>
<evidence type="ECO:0000313" key="4">
    <source>
        <dbReference type="EMBL" id="KAK9164350.1"/>
    </source>
</evidence>
<dbReference type="InterPro" id="IPR024875">
    <property type="entry name" value="Protein_Lines"/>
</dbReference>
<protein>
    <recommendedName>
        <fullName evidence="6">Protein Lines C-terminal domain-containing protein</fullName>
    </recommendedName>
</protein>
<feature type="domain" description="Protein Lines C-terminal" evidence="3">
    <location>
        <begin position="649"/>
        <end position="683"/>
    </location>
</feature>
<feature type="compositionally biased region" description="Polar residues" evidence="1">
    <location>
        <begin position="695"/>
        <end position="709"/>
    </location>
</feature>
<accession>A0AAP0Q247</accession>
<evidence type="ECO:0000259" key="3">
    <source>
        <dbReference type="Pfam" id="PF14695"/>
    </source>
</evidence>
<keyword evidence="5" id="KW-1185">Reference proteome</keyword>
<feature type="region of interest" description="Disordered" evidence="1">
    <location>
        <begin position="690"/>
        <end position="709"/>
    </location>
</feature>
<reference evidence="4 5" key="1">
    <citation type="submission" date="2024-01" db="EMBL/GenBank/DDBJ databases">
        <title>Genome assemblies of Stephania.</title>
        <authorList>
            <person name="Yang L."/>
        </authorList>
    </citation>
    <scope>NUCLEOTIDE SEQUENCE [LARGE SCALE GENOMIC DNA]</scope>
    <source>
        <strain evidence="4">YNDBR</strain>
        <tissue evidence="4">Leaf</tissue>
    </source>
</reference>
<evidence type="ECO:0008006" key="6">
    <source>
        <dbReference type="Google" id="ProtNLM"/>
    </source>
</evidence>
<evidence type="ECO:0000259" key="2">
    <source>
        <dbReference type="Pfam" id="PF14694"/>
    </source>
</evidence>
<name>A0AAP0Q247_9MAGN</name>
<organism evidence="4 5">
    <name type="scientific">Stephania yunnanensis</name>
    <dbReference type="NCBI Taxonomy" id="152371"/>
    <lineage>
        <taxon>Eukaryota</taxon>
        <taxon>Viridiplantae</taxon>
        <taxon>Streptophyta</taxon>
        <taxon>Embryophyta</taxon>
        <taxon>Tracheophyta</taxon>
        <taxon>Spermatophyta</taxon>
        <taxon>Magnoliopsida</taxon>
        <taxon>Ranunculales</taxon>
        <taxon>Menispermaceae</taxon>
        <taxon>Menispermoideae</taxon>
        <taxon>Cissampelideae</taxon>
        <taxon>Stephania</taxon>
    </lineage>
</organism>
<comment type="caution">
    <text evidence="4">The sequence shown here is derived from an EMBL/GenBank/DDBJ whole genome shotgun (WGS) entry which is preliminary data.</text>
</comment>
<gene>
    <name evidence="4" type="ORF">Syun_005252</name>
</gene>
<sequence length="709" mass="81442">MLLVCGICRLMLSFRLFYAGKWLQFWVYLSSTAYILHLVKSHLLMRWSQCLYPRAMYSGNLSSLSYPLTYVLQCGGQFFIVFKLLLETSHVPDWPDLEFSCACMVLTDLSLLVCFSSCFLRSVEGNHLSSHFNGTCSQFLSTKSKLANLVQTWLYEVMKYLFWLSCQAICLIMDLFQESKCDRMANADLVTVDGLFQVMHVVLKHLKKDNAEESASVHIHSLISSVINIPWNLLDEIFEMPNNEAHVSCNVNAFLKGKSDYLMSRMLFLGTLLQLLCSLADQCVLIDTDREAVLDNIARLIPKLLSWCFAKQDPASNGISQYLRHKILMLMVRLSFLISWECSDILFWVQLLRKYFNDLLCQPISRSYVDADDCLNGSPFLASIAHGEETYRFRNCHLQRQAILLFLKCSLSFVRLSNEADPKCSCDLLPGEECCNSKKVLAELLDWLQRHVSVDKFVDNENCTEECRDFALSFLQLYMDEDDFLFEALLQLSSLPFLAEQVEISGECNRKFKALKDEILFLVSNIFNPVHLFHIFLAELHYDHLVLLDYLISEDIGICCLQYLLRALRTVSNTWPLFVEFQVCRGETSSSSKKRKTSVNDLVYKERIEFSSSAENGAVPIPIVDGQSKTCYFGCEIDNQREMMFQNAKRCLLSLKQSIKDLNSKNLFPYNPAALLRSLDRFELLCHQQGKDSPHQQGDFNFLTPSVNV</sequence>
<proteinExistence type="predicted"/>
<feature type="domain" description="Protein Lines N-terminal" evidence="2">
    <location>
        <begin position="436"/>
        <end position="580"/>
    </location>
</feature>
<dbReference type="AlphaFoldDB" id="A0AAP0Q247"/>
<dbReference type="PANTHER" id="PTHR16057:SF1">
    <property type="entry name" value="PROTEIN LINES HOMOLOG 1"/>
    <property type="match status" value="1"/>
</dbReference>
<evidence type="ECO:0000313" key="5">
    <source>
        <dbReference type="Proteomes" id="UP001420932"/>
    </source>
</evidence>